<dbReference type="InterPro" id="IPR000412">
    <property type="entry name" value="ABC_2_transport"/>
</dbReference>
<feature type="transmembrane region" description="Helical" evidence="8">
    <location>
        <begin position="245"/>
        <end position="265"/>
    </location>
</feature>
<dbReference type="GO" id="GO:0140359">
    <property type="term" value="F:ABC-type transporter activity"/>
    <property type="evidence" value="ECO:0007669"/>
    <property type="project" value="InterPro"/>
</dbReference>
<gene>
    <name evidence="10" type="ORF">GTC17253_20090</name>
</gene>
<comment type="similarity">
    <text evidence="2 8">Belongs to the ABC-2 integral membrane protein family.</text>
</comment>
<evidence type="ECO:0000256" key="8">
    <source>
        <dbReference type="RuleBase" id="RU361157"/>
    </source>
</evidence>
<name>A0AB33IQZ7_9BACT</name>
<accession>A0AB33IQZ7</accession>
<dbReference type="GO" id="GO:0043190">
    <property type="term" value="C:ATP-binding cassette (ABC) transporter complex"/>
    <property type="evidence" value="ECO:0007669"/>
    <property type="project" value="InterPro"/>
</dbReference>
<dbReference type="InterPro" id="IPR013525">
    <property type="entry name" value="ABC2_TM"/>
</dbReference>
<feature type="transmembrane region" description="Helical" evidence="8">
    <location>
        <begin position="165"/>
        <end position="187"/>
    </location>
</feature>
<feature type="domain" description="ABC transmembrane type-2" evidence="9">
    <location>
        <begin position="131"/>
        <end position="357"/>
    </location>
</feature>
<feature type="transmembrane region" description="Helical" evidence="8">
    <location>
        <begin position="207"/>
        <end position="233"/>
    </location>
</feature>
<dbReference type="Pfam" id="PF12698">
    <property type="entry name" value="ABC2_membrane_3"/>
    <property type="match status" value="1"/>
</dbReference>
<feature type="transmembrane region" description="Helical" evidence="8">
    <location>
        <begin position="328"/>
        <end position="351"/>
    </location>
</feature>
<keyword evidence="7 8" id="KW-0472">Membrane</keyword>
<evidence type="ECO:0000256" key="4">
    <source>
        <dbReference type="ARBA" id="ARBA00022475"/>
    </source>
</evidence>
<evidence type="ECO:0000313" key="10">
    <source>
        <dbReference type="EMBL" id="BFO72043.1"/>
    </source>
</evidence>
<dbReference type="PANTHER" id="PTHR30294">
    <property type="entry name" value="MEMBRANE COMPONENT OF ABC TRANSPORTER YHHJ-RELATED"/>
    <property type="match status" value="1"/>
</dbReference>
<protein>
    <recommendedName>
        <fullName evidence="8">Transport permease protein</fullName>
    </recommendedName>
</protein>
<dbReference type="AlphaFoldDB" id="A0AB33IQZ7"/>
<dbReference type="PRINTS" id="PR00164">
    <property type="entry name" value="ABC2TRNSPORT"/>
</dbReference>
<keyword evidence="5 8" id="KW-0812">Transmembrane</keyword>
<evidence type="ECO:0000256" key="2">
    <source>
        <dbReference type="ARBA" id="ARBA00007783"/>
    </source>
</evidence>
<evidence type="ECO:0000256" key="5">
    <source>
        <dbReference type="ARBA" id="ARBA00022692"/>
    </source>
</evidence>
<dbReference type="InterPro" id="IPR051449">
    <property type="entry name" value="ABC-2_transporter_component"/>
</dbReference>
<evidence type="ECO:0000256" key="1">
    <source>
        <dbReference type="ARBA" id="ARBA00004651"/>
    </source>
</evidence>
<dbReference type="EMBL" id="AP035785">
    <property type="protein sequence ID" value="BFO72043.1"/>
    <property type="molecule type" value="Genomic_DNA"/>
</dbReference>
<sequence>MKTFLSFVFKEMKHILRDPRTMLILFGMPVVMMLLFGFAISTDVRSVRAVVVTSSMDDATRRLVDRLDASEYFDIVSLTATPAQAKQQIRDMKADMAVVFSPSFAQHRYDGTASVQLLMGGADPNMSLQQATYASQILQSAVGISGAAVHTKLLYNPRMKSTYNFVPGIMGLLLLVICAMMTSVSIVREKERGTMEVLLVSPVRPVLVLIAKVVPYLLLSLGIVGIILLIAHYVLDVPVAGSLTAIYGVTMLYILLALGLGLLISVVADTQLAALLGSGMVLLMPSLLLSGMIYPVESMATILQYISLIVPARWYIDAIRKLMIMGVGIDMVLENILILSAMALLFITIALKKFKKRLE</sequence>
<keyword evidence="6 8" id="KW-1133">Transmembrane helix</keyword>
<evidence type="ECO:0000256" key="3">
    <source>
        <dbReference type="ARBA" id="ARBA00022448"/>
    </source>
</evidence>
<proteinExistence type="inferred from homology"/>
<keyword evidence="4 8" id="KW-1003">Cell membrane</keyword>
<feature type="transmembrane region" description="Helical" evidence="8">
    <location>
        <begin position="272"/>
        <end position="293"/>
    </location>
</feature>
<evidence type="ECO:0000256" key="6">
    <source>
        <dbReference type="ARBA" id="ARBA00022989"/>
    </source>
</evidence>
<dbReference type="PANTHER" id="PTHR30294:SF29">
    <property type="entry name" value="MULTIDRUG ABC TRANSPORTER PERMEASE YBHS-RELATED"/>
    <property type="match status" value="1"/>
</dbReference>
<organism evidence="10">
    <name type="scientific">Prevotella sp. GTC17253</name>
    <dbReference type="NCBI Taxonomy" id="3236793"/>
    <lineage>
        <taxon>Bacteria</taxon>
        <taxon>Pseudomonadati</taxon>
        <taxon>Bacteroidota</taxon>
        <taxon>Bacteroidia</taxon>
        <taxon>Bacteroidales</taxon>
        <taxon>Prevotellaceae</taxon>
        <taxon>Prevotella</taxon>
    </lineage>
</organism>
<evidence type="ECO:0000259" key="9">
    <source>
        <dbReference type="PROSITE" id="PS51012"/>
    </source>
</evidence>
<dbReference type="InterPro" id="IPR047817">
    <property type="entry name" value="ABC2_TM_bact-type"/>
</dbReference>
<dbReference type="PROSITE" id="PS51012">
    <property type="entry name" value="ABC_TM2"/>
    <property type="match status" value="1"/>
</dbReference>
<feature type="transmembrane region" description="Helical" evidence="8">
    <location>
        <begin position="21"/>
        <end position="40"/>
    </location>
</feature>
<evidence type="ECO:0000256" key="7">
    <source>
        <dbReference type="ARBA" id="ARBA00023136"/>
    </source>
</evidence>
<keyword evidence="3 8" id="KW-0813">Transport</keyword>
<comment type="subcellular location">
    <subcellularLocation>
        <location evidence="1 8">Cell membrane</location>
        <topology evidence="1 8">Multi-pass membrane protein</topology>
    </subcellularLocation>
</comment>
<reference evidence="10" key="1">
    <citation type="submission" date="2024-07" db="EMBL/GenBank/DDBJ databases">
        <title>Complete genome sequence of Prevotella sp. YM-2024 GTC17253.</title>
        <authorList>
            <person name="Hayashi M."/>
            <person name="Muto Y."/>
            <person name="Tanaka K."/>
            <person name="Niwa H."/>
        </authorList>
    </citation>
    <scope>NUCLEOTIDE SEQUENCE</scope>
    <source>
        <strain evidence="10">GTC17253</strain>
    </source>
</reference>